<evidence type="ECO:0000256" key="3">
    <source>
        <dbReference type="ARBA" id="ARBA00023134"/>
    </source>
</evidence>
<dbReference type="InterPro" id="IPR003191">
    <property type="entry name" value="Guanylate-bd/ATL_C"/>
</dbReference>
<organism evidence="6 7">
    <name type="scientific">Anas platyrhynchos platyrhynchos</name>
    <name type="common">Northern mallard</name>
    <dbReference type="NCBI Taxonomy" id="8840"/>
    <lineage>
        <taxon>Eukaryota</taxon>
        <taxon>Metazoa</taxon>
        <taxon>Chordata</taxon>
        <taxon>Craniata</taxon>
        <taxon>Vertebrata</taxon>
        <taxon>Euteleostomi</taxon>
        <taxon>Archelosauria</taxon>
        <taxon>Archosauria</taxon>
        <taxon>Dinosauria</taxon>
        <taxon>Saurischia</taxon>
        <taxon>Theropoda</taxon>
        <taxon>Coelurosauria</taxon>
        <taxon>Aves</taxon>
        <taxon>Neognathae</taxon>
        <taxon>Galloanserae</taxon>
        <taxon>Anseriformes</taxon>
        <taxon>Anatidae</taxon>
        <taxon>Anatinae</taxon>
        <taxon>Anas</taxon>
    </lineage>
</organism>
<dbReference type="AlphaFoldDB" id="A0A493SW74"/>
<evidence type="ECO:0000313" key="7">
    <source>
        <dbReference type="Proteomes" id="UP000016666"/>
    </source>
</evidence>
<dbReference type="InterPro" id="IPR036543">
    <property type="entry name" value="Guanylate-bd_C_sf"/>
</dbReference>
<dbReference type="InterPro" id="IPR030386">
    <property type="entry name" value="G_GB1_RHD3_dom"/>
</dbReference>
<keyword evidence="2" id="KW-0378">Hydrolase</keyword>
<reference evidence="6" key="3">
    <citation type="submission" date="2025-09" db="UniProtKB">
        <authorList>
            <consortium name="Ensembl"/>
        </authorList>
    </citation>
    <scope>IDENTIFICATION</scope>
</reference>
<dbReference type="Gene3D" id="1.20.1000.10">
    <property type="entry name" value="Guanylate-binding protein, C-terminal domain"/>
    <property type="match status" value="1"/>
</dbReference>
<dbReference type="GO" id="GO:0005525">
    <property type="term" value="F:GTP binding"/>
    <property type="evidence" value="ECO:0007669"/>
    <property type="project" value="UniProtKB-KW"/>
</dbReference>
<dbReference type="Proteomes" id="UP000016666">
    <property type="component" value="Unassembled WGS sequence"/>
</dbReference>
<dbReference type="SUPFAM" id="SSF52540">
    <property type="entry name" value="P-loop containing nucleoside triphosphate hydrolases"/>
    <property type="match status" value="1"/>
</dbReference>
<evidence type="ECO:0000256" key="2">
    <source>
        <dbReference type="ARBA" id="ARBA00022801"/>
    </source>
</evidence>
<protein>
    <recommendedName>
        <fullName evidence="5">GB1/RHD3-type G domain-containing protein</fullName>
    </recommendedName>
</protein>
<dbReference type="PROSITE" id="PS51715">
    <property type="entry name" value="G_GB1_RHD3"/>
    <property type="match status" value="1"/>
</dbReference>
<dbReference type="Gene3D" id="3.40.50.300">
    <property type="entry name" value="P-loop containing nucleotide triphosphate hydrolases"/>
    <property type="match status" value="1"/>
</dbReference>
<evidence type="ECO:0000256" key="1">
    <source>
        <dbReference type="ARBA" id="ARBA00022741"/>
    </source>
</evidence>
<keyword evidence="1" id="KW-0547">Nucleotide-binding</keyword>
<reference evidence="6" key="2">
    <citation type="submission" date="2025-08" db="UniProtKB">
        <authorList>
            <consortium name="Ensembl"/>
        </authorList>
    </citation>
    <scope>IDENTIFICATION</scope>
</reference>
<evidence type="ECO:0000313" key="6">
    <source>
        <dbReference type="Ensembl" id="ENSAPLP00000017725.1"/>
    </source>
</evidence>
<dbReference type="InterPro" id="IPR015894">
    <property type="entry name" value="Guanylate-bd_N"/>
</dbReference>
<accession>A0A493SW74</accession>
<reference evidence="7" key="1">
    <citation type="submission" date="2017-10" db="EMBL/GenBank/DDBJ databases">
        <title>A new Pekin duck reference genome.</title>
        <authorList>
            <person name="Hou Z.-C."/>
            <person name="Zhou Z.-K."/>
            <person name="Zhu F."/>
            <person name="Hou S.-S."/>
        </authorList>
    </citation>
    <scope>NUCLEOTIDE SEQUENCE [LARGE SCALE GENOMIC DNA]</scope>
</reference>
<dbReference type="Pfam" id="PF02841">
    <property type="entry name" value="GBP_C"/>
    <property type="match status" value="1"/>
</dbReference>
<dbReference type="PANTHER" id="PTHR10751">
    <property type="entry name" value="GUANYLATE BINDING PROTEIN"/>
    <property type="match status" value="1"/>
</dbReference>
<sequence>MRAGTGERAGEAEDSEFVRFFPDFVWAVRDFTLELRADERPISEDEYLERALMLKPGYGRQVVVYNTTRQCIRNYFPTRKCFVFPPPVGAEQRGRPEELPEAALQPGFLEQVERFCQHVLVASRPKQLQDGVELNGPFGTVVTSYLETISSGRVPCLEGTMVALAASENAAAAAEALVEYRRGMQDVVLPAEQHELSEAHNRWLQQALAVFHHRAFRDRDQQQQLKLMVCGSAPRALAGCSRPRRGADAQNEEASRTRCWELLAELARPLEANLAQGAYAQPGGYHAYQADRQRLVDAYREAPNKGTKAQEEIKRAMEAKMQEQERLLKQGFSE</sequence>
<name>A0A493SW74_ANAPP</name>
<dbReference type="SUPFAM" id="SSF48340">
    <property type="entry name" value="Interferon-induced guanylate-binding protein 1 (GBP1), C-terminal domain"/>
    <property type="match status" value="1"/>
</dbReference>
<feature type="domain" description="GB1/RHD3-type G" evidence="5">
    <location>
        <begin position="1"/>
        <end position="124"/>
    </location>
</feature>
<proteinExistence type="inferred from homology"/>
<dbReference type="InterPro" id="IPR027417">
    <property type="entry name" value="P-loop_NTPase"/>
</dbReference>
<dbReference type="GeneTree" id="ENSGT00940000162297"/>
<comment type="similarity">
    <text evidence="4">Belongs to the TRAFAC class dynamin-like GTPase superfamily. GB1/RHD3 GTPase family.</text>
</comment>
<evidence type="ECO:0000256" key="4">
    <source>
        <dbReference type="PROSITE-ProRule" id="PRU01052"/>
    </source>
</evidence>
<dbReference type="Ensembl" id="ENSAPLT00000037422.1">
    <property type="protein sequence ID" value="ENSAPLP00000017725.1"/>
    <property type="gene ID" value="ENSAPLG00000019749.1"/>
</dbReference>
<dbReference type="Pfam" id="PF02263">
    <property type="entry name" value="GBP"/>
    <property type="match status" value="1"/>
</dbReference>
<keyword evidence="7" id="KW-1185">Reference proteome</keyword>
<keyword evidence="3" id="KW-0342">GTP-binding</keyword>
<evidence type="ECO:0000259" key="5">
    <source>
        <dbReference type="PROSITE" id="PS51715"/>
    </source>
</evidence>
<dbReference type="GO" id="GO:0003924">
    <property type="term" value="F:GTPase activity"/>
    <property type="evidence" value="ECO:0007669"/>
    <property type="project" value="InterPro"/>
</dbReference>